<feature type="transmembrane region" description="Helical" evidence="1">
    <location>
        <begin position="84"/>
        <end position="113"/>
    </location>
</feature>
<proteinExistence type="predicted"/>
<evidence type="ECO:0000256" key="1">
    <source>
        <dbReference type="SAM" id="Phobius"/>
    </source>
</evidence>
<dbReference type="InterPro" id="IPR036116">
    <property type="entry name" value="FN3_sf"/>
</dbReference>
<sequence>TVDGGVTQTISHHDGRDVFTAIITGLDYNTRYTVNVSAINSCGLSSQSATTEVFISEAKYLPQATPCSNVTRVLGIVKERSLPIILAVAISTTITCVVSFPVGVVVGCCGTWCKMKRGKGGRGDMRELGAIYEEPALRTVIPLSENQAYGQVSTRNKH</sequence>
<gene>
    <name evidence="3" type="ORF">GBAR_LOCUS11439</name>
</gene>
<accession>A0AA35WEZ7</accession>
<evidence type="ECO:0000313" key="4">
    <source>
        <dbReference type="Proteomes" id="UP001174909"/>
    </source>
</evidence>
<feature type="domain" description="Fibronectin type-III" evidence="2">
    <location>
        <begin position="1"/>
        <end position="58"/>
    </location>
</feature>
<reference evidence="3" key="1">
    <citation type="submission" date="2023-03" db="EMBL/GenBank/DDBJ databases">
        <authorList>
            <person name="Steffen K."/>
            <person name="Cardenas P."/>
        </authorList>
    </citation>
    <scope>NUCLEOTIDE SEQUENCE</scope>
</reference>
<evidence type="ECO:0000313" key="3">
    <source>
        <dbReference type="EMBL" id="CAI8018953.1"/>
    </source>
</evidence>
<feature type="non-terminal residue" evidence="3">
    <location>
        <position position="158"/>
    </location>
</feature>
<dbReference type="SUPFAM" id="SSF49265">
    <property type="entry name" value="Fibronectin type III"/>
    <property type="match status" value="1"/>
</dbReference>
<dbReference type="Gene3D" id="2.60.40.10">
    <property type="entry name" value="Immunoglobulins"/>
    <property type="match status" value="1"/>
</dbReference>
<organism evidence="3 4">
    <name type="scientific">Geodia barretti</name>
    <name type="common">Barrett's horny sponge</name>
    <dbReference type="NCBI Taxonomy" id="519541"/>
    <lineage>
        <taxon>Eukaryota</taxon>
        <taxon>Metazoa</taxon>
        <taxon>Porifera</taxon>
        <taxon>Demospongiae</taxon>
        <taxon>Heteroscleromorpha</taxon>
        <taxon>Tetractinellida</taxon>
        <taxon>Astrophorina</taxon>
        <taxon>Geodiidae</taxon>
        <taxon>Geodia</taxon>
    </lineage>
</organism>
<dbReference type="CDD" id="cd00063">
    <property type="entry name" value="FN3"/>
    <property type="match status" value="1"/>
</dbReference>
<protein>
    <recommendedName>
        <fullName evidence="2">Fibronectin type-III domain-containing protein</fullName>
    </recommendedName>
</protein>
<dbReference type="InterPro" id="IPR013783">
    <property type="entry name" value="Ig-like_fold"/>
</dbReference>
<evidence type="ECO:0000259" key="2">
    <source>
        <dbReference type="PROSITE" id="PS50853"/>
    </source>
</evidence>
<name>A0AA35WEZ7_GEOBA</name>
<dbReference type="EMBL" id="CASHTH010001715">
    <property type="protein sequence ID" value="CAI8018953.1"/>
    <property type="molecule type" value="Genomic_DNA"/>
</dbReference>
<dbReference type="Proteomes" id="UP001174909">
    <property type="component" value="Unassembled WGS sequence"/>
</dbReference>
<dbReference type="InterPro" id="IPR003961">
    <property type="entry name" value="FN3_dom"/>
</dbReference>
<keyword evidence="1" id="KW-0472">Membrane</keyword>
<comment type="caution">
    <text evidence="3">The sequence shown here is derived from an EMBL/GenBank/DDBJ whole genome shotgun (WGS) entry which is preliminary data.</text>
</comment>
<dbReference type="PROSITE" id="PS50853">
    <property type="entry name" value="FN3"/>
    <property type="match status" value="1"/>
</dbReference>
<keyword evidence="1" id="KW-0812">Transmembrane</keyword>
<keyword evidence="1" id="KW-1133">Transmembrane helix</keyword>
<keyword evidence="4" id="KW-1185">Reference proteome</keyword>
<dbReference type="AlphaFoldDB" id="A0AA35WEZ7"/>